<reference evidence="3" key="1">
    <citation type="submission" date="2020-06" db="EMBL/GenBank/DDBJ databases">
        <authorList>
            <person name="Li T."/>
            <person name="Hu X."/>
            <person name="Zhang T."/>
            <person name="Song X."/>
            <person name="Zhang H."/>
            <person name="Dai N."/>
            <person name="Sheng W."/>
            <person name="Hou X."/>
            <person name="Wei L."/>
        </authorList>
    </citation>
    <scope>NUCLEOTIDE SEQUENCE</scope>
    <source>
        <strain evidence="3">KEN1</strain>
        <tissue evidence="3">Leaf</tissue>
    </source>
</reference>
<dbReference type="PANTHER" id="PTHR22835:SF683">
    <property type="entry name" value="OS05G0506800 PROTEIN"/>
    <property type="match status" value="1"/>
</dbReference>
<name>A0AAW2WNG1_9LAMI</name>
<evidence type="ECO:0000256" key="2">
    <source>
        <dbReference type="ARBA" id="ARBA00023180"/>
    </source>
</evidence>
<dbReference type="GO" id="GO:0016788">
    <property type="term" value="F:hydrolase activity, acting on ester bonds"/>
    <property type="evidence" value="ECO:0007669"/>
    <property type="project" value="InterPro"/>
</dbReference>
<dbReference type="PANTHER" id="PTHR22835">
    <property type="entry name" value="ZINC FINGER FYVE DOMAIN CONTAINING PROTEIN"/>
    <property type="match status" value="1"/>
</dbReference>
<dbReference type="InterPro" id="IPR001087">
    <property type="entry name" value="GDSL"/>
</dbReference>
<protein>
    <submittedName>
        <fullName evidence="3">GDSL esterase/lipase</fullName>
    </submittedName>
</protein>
<dbReference type="Pfam" id="PF00657">
    <property type="entry name" value="Lipase_GDSL"/>
    <property type="match status" value="1"/>
</dbReference>
<proteinExistence type="inferred from homology"/>
<sequence>MKLNLSKNFIIGAKSTLYSSLLRTLNYVRSVPNKKENGSCKCNSLNFSGINHHIRFQCFDSIISFGDSLADTGNFVLLSPPNNQPYCARPPYGRTFFHRPTGRSSDGRLVIDFIAEALGLPFVESYIAGRNATEKGWSFSKGVNFAVAGASALDTVFFDSRGIHNRVTNVTLGTQLDWFNQFLSGIPNVRKFLKSSLILVGEIGGIDYGNPLFLDIDPQVIRSFMPTVVNYIGSTIQELIKLGATTMLVPGVVPSGCFPTFLTQYKTSSSEKDYDPRTGCLNWLNELCMHHNELLQKELARIRTFILVFP</sequence>
<accession>A0AAW2WNG1</accession>
<comment type="similarity">
    <text evidence="1">Belongs to the 'GDSL' lipolytic enzyme family.</text>
</comment>
<evidence type="ECO:0000256" key="1">
    <source>
        <dbReference type="ARBA" id="ARBA00008668"/>
    </source>
</evidence>
<gene>
    <name evidence="3" type="ORF">Slati_1990600</name>
</gene>
<organism evidence="3">
    <name type="scientific">Sesamum latifolium</name>
    <dbReference type="NCBI Taxonomy" id="2727402"/>
    <lineage>
        <taxon>Eukaryota</taxon>
        <taxon>Viridiplantae</taxon>
        <taxon>Streptophyta</taxon>
        <taxon>Embryophyta</taxon>
        <taxon>Tracheophyta</taxon>
        <taxon>Spermatophyta</taxon>
        <taxon>Magnoliopsida</taxon>
        <taxon>eudicotyledons</taxon>
        <taxon>Gunneridae</taxon>
        <taxon>Pentapetalae</taxon>
        <taxon>asterids</taxon>
        <taxon>lamiids</taxon>
        <taxon>Lamiales</taxon>
        <taxon>Pedaliaceae</taxon>
        <taxon>Sesamum</taxon>
    </lineage>
</organism>
<dbReference type="InterPro" id="IPR036514">
    <property type="entry name" value="SGNH_hydro_sf"/>
</dbReference>
<dbReference type="EMBL" id="JACGWN010000007">
    <property type="protein sequence ID" value="KAL0442679.1"/>
    <property type="molecule type" value="Genomic_DNA"/>
</dbReference>
<evidence type="ECO:0000313" key="3">
    <source>
        <dbReference type="EMBL" id="KAL0442679.1"/>
    </source>
</evidence>
<keyword evidence="2" id="KW-0325">Glycoprotein</keyword>
<comment type="caution">
    <text evidence="3">The sequence shown here is derived from an EMBL/GenBank/DDBJ whole genome shotgun (WGS) entry which is preliminary data.</text>
</comment>
<dbReference type="Gene3D" id="3.40.50.1110">
    <property type="entry name" value="SGNH hydrolase"/>
    <property type="match status" value="1"/>
</dbReference>
<dbReference type="AlphaFoldDB" id="A0AAW2WNG1"/>
<reference evidence="3" key="2">
    <citation type="journal article" date="2024" name="Plant">
        <title>Genomic evolution and insights into agronomic trait innovations of Sesamum species.</title>
        <authorList>
            <person name="Miao H."/>
            <person name="Wang L."/>
            <person name="Qu L."/>
            <person name="Liu H."/>
            <person name="Sun Y."/>
            <person name="Le M."/>
            <person name="Wang Q."/>
            <person name="Wei S."/>
            <person name="Zheng Y."/>
            <person name="Lin W."/>
            <person name="Duan Y."/>
            <person name="Cao H."/>
            <person name="Xiong S."/>
            <person name="Wang X."/>
            <person name="Wei L."/>
            <person name="Li C."/>
            <person name="Ma Q."/>
            <person name="Ju M."/>
            <person name="Zhao R."/>
            <person name="Li G."/>
            <person name="Mu C."/>
            <person name="Tian Q."/>
            <person name="Mei H."/>
            <person name="Zhang T."/>
            <person name="Gao T."/>
            <person name="Zhang H."/>
        </authorList>
    </citation>
    <scope>NUCLEOTIDE SEQUENCE</scope>
    <source>
        <strain evidence="3">KEN1</strain>
    </source>
</reference>